<dbReference type="EMBL" id="QEAS01000013">
    <property type="protein sequence ID" value="PWG79530.1"/>
    <property type="molecule type" value="Genomic_DNA"/>
</dbReference>
<dbReference type="Gene3D" id="3.30.565.60">
    <property type="match status" value="1"/>
</dbReference>
<dbReference type="Gene3D" id="3.30.950.30">
    <property type="entry name" value="Schlafen, AAA domain"/>
    <property type="match status" value="1"/>
</dbReference>
<dbReference type="PANTHER" id="PTHR30595">
    <property type="entry name" value="GLPR-RELATED TRANSCRIPTIONAL REPRESSOR"/>
    <property type="match status" value="1"/>
</dbReference>
<dbReference type="SUPFAM" id="SSF46785">
    <property type="entry name" value="Winged helix' DNA-binding domain"/>
    <property type="match status" value="1"/>
</dbReference>
<dbReference type="AlphaFoldDB" id="A0A2U2PDU8"/>
<reference evidence="2 3" key="1">
    <citation type="submission" date="2018-04" db="EMBL/GenBank/DDBJ databases">
        <title>Pedobacter chongqingensis sp. nov., isolated from a rottenly hemp rope.</title>
        <authorList>
            <person name="Cai Y."/>
        </authorList>
    </citation>
    <scope>NUCLEOTIDE SEQUENCE [LARGE SCALE GENOMIC DNA]</scope>
    <source>
        <strain evidence="2 3">FJ4-8</strain>
    </source>
</reference>
<dbReference type="InterPro" id="IPR036390">
    <property type="entry name" value="WH_DNA-bd_sf"/>
</dbReference>
<organism evidence="2 3">
    <name type="scientific">Pararcticibacter amylolyticus</name>
    <dbReference type="NCBI Taxonomy" id="2173175"/>
    <lineage>
        <taxon>Bacteria</taxon>
        <taxon>Pseudomonadati</taxon>
        <taxon>Bacteroidota</taxon>
        <taxon>Sphingobacteriia</taxon>
        <taxon>Sphingobacteriales</taxon>
        <taxon>Sphingobacteriaceae</taxon>
        <taxon>Pararcticibacter</taxon>
    </lineage>
</organism>
<dbReference type="RefSeq" id="WP_109416775.1">
    <property type="nucleotide sequence ID" value="NZ_QEAS01000013.1"/>
</dbReference>
<sequence length="440" mass="50458">MSEHQNIEYKQSWRDEYLKWICGFANAQGGRIYIGIDDRGGVTGIDEYKKLMDDLPNKIVNYLGLVVDVNLHEKEGKHYIEINVPASTVPISYHGVYHYRSGSTKQELKGTGLHDFLLKKIGRTWDDTIVEGATIGEIDESAVASFLKACVKSGRIYQSADKDDLPAFLQNLDLITDDGKLRAAAILLFGKRPQRYFIHSYFKIGKFGNSDADLRFQDIVEGNIFEMADKVVRLLKERYLVSPVSYEGIQRIEKLEYPEPALREAILNAIVHKDYTSTTIQLSVYDDKLMLWNPGQLPVDIPLERLTQKHPSRPRNKHIAEAFFRAGYIESWGRGIEEILTAFKKADLPEPVFEELWEGVMVTFLKDIYNEEYLKKKGLTTRQIKGLVHIKQFGRITNGDYQRINETSERTATRDLQELVEMRLIIKAGSTGKGTYYFLK</sequence>
<evidence type="ECO:0000313" key="2">
    <source>
        <dbReference type="EMBL" id="PWG79530.1"/>
    </source>
</evidence>
<keyword evidence="3" id="KW-1185">Reference proteome</keyword>
<dbReference type="Proteomes" id="UP000245647">
    <property type="component" value="Unassembled WGS sequence"/>
</dbReference>
<comment type="caution">
    <text evidence="2">The sequence shown here is derived from an EMBL/GenBank/DDBJ whole genome shotgun (WGS) entry which is preliminary data.</text>
</comment>
<feature type="domain" description="Schlafen AlbA-2" evidence="1">
    <location>
        <begin position="3"/>
        <end position="108"/>
    </location>
</feature>
<name>A0A2U2PDU8_9SPHI</name>
<accession>A0A2U2PDU8</accession>
<dbReference type="InterPro" id="IPR007421">
    <property type="entry name" value="Schlafen_AlbA_2_dom"/>
</dbReference>
<dbReference type="Pfam" id="PF13749">
    <property type="entry name" value="HATPase_c_4"/>
    <property type="match status" value="1"/>
</dbReference>
<proteinExistence type="predicted"/>
<dbReference type="InterPro" id="IPR036388">
    <property type="entry name" value="WH-like_DNA-bd_sf"/>
</dbReference>
<dbReference type="InterPro" id="IPR038475">
    <property type="entry name" value="RecG_C_sf"/>
</dbReference>
<evidence type="ECO:0000313" key="3">
    <source>
        <dbReference type="Proteomes" id="UP000245647"/>
    </source>
</evidence>
<gene>
    <name evidence="2" type="ORF">DDR33_15775</name>
</gene>
<dbReference type="Pfam" id="PF04326">
    <property type="entry name" value="SLFN_AlbA_2"/>
    <property type="match status" value="1"/>
</dbReference>
<dbReference type="OrthoDB" id="613884at2"/>
<evidence type="ECO:0000259" key="1">
    <source>
        <dbReference type="Pfam" id="PF04326"/>
    </source>
</evidence>
<dbReference type="Gene3D" id="1.10.10.10">
    <property type="entry name" value="Winged helix-like DNA-binding domain superfamily/Winged helix DNA-binding domain"/>
    <property type="match status" value="1"/>
</dbReference>
<dbReference type="InterPro" id="IPR038461">
    <property type="entry name" value="Schlafen_AlbA_2_dom_sf"/>
</dbReference>
<protein>
    <submittedName>
        <fullName evidence="2">Transcriptional regulator</fullName>
    </submittedName>
</protein>
<dbReference type="PANTHER" id="PTHR30595:SF6">
    <property type="entry name" value="SCHLAFEN ALBA-2 DOMAIN-CONTAINING PROTEIN"/>
    <property type="match status" value="1"/>
</dbReference>